<evidence type="ECO:0000256" key="1">
    <source>
        <dbReference type="SAM" id="Phobius"/>
    </source>
</evidence>
<organism evidence="2 3">
    <name type="scientific">Fibrella rubiginis</name>
    <dbReference type="NCBI Taxonomy" id="2817060"/>
    <lineage>
        <taxon>Bacteria</taxon>
        <taxon>Pseudomonadati</taxon>
        <taxon>Bacteroidota</taxon>
        <taxon>Cytophagia</taxon>
        <taxon>Cytophagales</taxon>
        <taxon>Spirosomataceae</taxon>
        <taxon>Fibrella</taxon>
    </lineage>
</organism>
<dbReference type="EMBL" id="JAFMYV010000019">
    <property type="protein sequence ID" value="MBO0939953.1"/>
    <property type="molecule type" value="Genomic_DNA"/>
</dbReference>
<reference evidence="2" key="1">
    <citation type="submission" date="2021-03" db="EMBL/GenBank/DDBJ databases">
        <title>Fibrella sp. HMF5335 genome sequencing and assembly.</title>
        <authorList>
            <person name="Kang H."/>
            <person name="Kim H."/>
            <person name="Bae S."/>
            <person name="Joh K."/>
        </authorList>
    </citation>
    <scope>NUCLEOTIDE SEQUENCE</scope>
    <source>
        <strain evidence="2">HMF5335</strain>
    </source>
</reference>
<evidence type="ECO:0000313" key="3">
    <source>
        <dbReference type="Proteomes" id="UP000664034"/>
    </source>
</evidence>
<keyword evidence="1" id="KW-1133">Transmembrane helix</keyword>
<protein>
    <submittedName>
        <fullName evidence="2">Uncharacterized protein</fullName>
    </submittedName>
</protein>
<dbReference type="AlphaFoldDB" id="A0A939K7H4"/>
<evidence type="ECO:0000313" key="2">
    <source>
        <dbReference type="EMBL" id="MBO0939953.1"/>
    </source>
</evidence>
<keyword evidence="1" id="KW-0812">Transmembrane</keyword>
<gene>
    <name evidence="2" type="ORF">J2I47_25635</name>
</gene>
<name>A0A939K7H4_9BACT</name>
<comment type="caution">
    <text evidence="2">The sequence shown here is derived from an EMBL/GenBank/DDBJ whole genome shotgun (WGS) entry which is preliminary data.</text>
</comment>
<accession>A0A939K7H4</accession>
<sequence length="79" mass="8943">MLSARQLQRLCLLTILICLLLLLAGGVGSFLYSQKLWWYHDKSDTLVSQLDLFNHLAKDTLRILLVIAVIGAVYLAKKE</sequence>
<keyword evidence="1" id="KW-0472">Membrane</keyword>
<feature type="transmembrane region" description="Helical" evidence="1">
    <location>
        <begin position="60"/>
        <end position="76"/>
    </location>
</feature>
<proteinExistence type="predicted"/>
<dbReference type="Proteomes" id="UP000664034">
    <property type="component" value="Unassembled WGS sequence"/>
</dbReference>
<dbReference type="RefSeq" id="WP_207367481.1">
    <property type="nucleotide sequence ID" value="NZ_JAFMYV010000019.1"/>
</dbReference>
<keyword evidence="3" id="KW-1185">Reference proteome</keyword>